<evidence type="ECO:0008006" key="9">
    <source>
        <dbReference type="Google" id="ProtNLM"/>
    </source>
</evidence>
<evidence type="ECO:0000313" key="8">
    <source>
        <dbReference type="Proteomes" id="UP000800094"/>
    </source>
</evidence>
<feature type="transmembrane region" description="Helical" evidence="6">
    <location>
        <begin position="43"/>
        <end position="60"/>
    </location>
</feature>
<keyword evidence="8" id="KW-1185">Reference proteome</keyword>
<dbReference type="PANTHER" id="PTHR28293">
    <property type="entry name" value="NUCLEAR RIM PROTEIN 1"/>
    <property type="match status" value="1"/>
</dbReference>
<dbReference type="GO" id="GO:0012505">
    <property type="term" value="C:endomembrane system"/>
    <property type="evidence" value="ECO:0007669"/>
    <property type="project" value="UniProtKB-SubCell"/>
</dbReference>
<keyword evidence="2 6" id="KW-0812">Transmembrane</keyword>
<feature type="non-terminal residue" evidence="7">
    <location>
        <position position="385"/>
    </location>
</feature>
<keyword evidence="4 6" id="KW-0472">Membrane</keyword>
<evidence type="ECO:0000256" key="4">
    <source>
        <dbReference type="ARBA" id="ARBA00023136"/>
    </source>
</evidence>
<keyword evidence="3 6" id="KW-1133">Transmembrane helix</keyword>
<evidence type="ECO:0000256" key="3">
    <source>
        <dbReference type="ARBA" id="ARBA00022989"/>
    </source>
</evidence>
<sequence>MPRLVRHAPLAERIKAYIDPWDWLMWASEELNTNDWEEFAKDYAVMLGFGMNVVFIIAQANASGSSDGDDVLVGTGGSGWLRWFCRLIVMGLSTLAFLNAFFTFWRKRHYRLFEQPIETGPSTPSARRVRVDSSPVGASPLRFLQNIISSSSAESRAHPDEGRDVWEIAVWDPNPLCLDIFCLFSPLHVVLYCLTLPVAPLDPQPSVKVVTTVAIGAVLSLQLWYLRSSFSQQILDSAVIQREVLHEYDSKFVHPTLQKVCRDVGIQTISKKKTRDSSVGVRGSSEHLASDITTYTPTTIISRTFRTNPNPNYASQYDPDNLAVARSNAQTPSLRPAYSSNYSSTSTATGADFSSPIRPSNTPNPFRQQPAQFRPTGTGDGGSLG</sequence>
<evidence type="ECO:0000256" key="2">
    <source>
        <dbReference type="ARBA" id="ARBA00022692"/>
    </source>
</evidence>
<dbReference type="GeneID" id="54575993"/>
<evidence type="ECO:0000256" key="6">
    <source>
        <dbReference type="SAM" id="Phobius"/>
    </source>
</evidence>
<dbReference type="AlphaFoldDB" id="A0A6A6HW93"/>
<evidence type="ECO:0000256" key="5">
    <source>
        <dbReference type="SAM" id="MobiDB-lite"/>
    </source>
</evidence>
<dbReference type="RefSeq" id="XP_033677360.1">
    <property type="nucleotide sequence ID" value="XM_033822663.1"/>
</dbReference>
<comment type="subcellular location">
    <subcellularLocation>
        <location evidence="1">Endomembrane system</location>
        <topology evidence="1">Multi-pass membrane protein</topology>
    </subcellularLocation>
</comment>
<evidence type="ECO:0000313" key="7">
    <source>
        <dbReference type="EMBL" id="KAF2242356.1"/>
    </source>
</evidence>
<dbReference type="OrthoDB" id="3363151at2759"/>
<dbReference type="Pfam" id="PF10332">
    <property type="entry name" value="DUF2418"/>
    <property type="match status" value="1"/>
</dbReference>
<dbReference type="GO" id="GO:0043007">
    <property type="term" value="P:maintenance of rDNA"/>
    <property type="evidence" value="ECO:0007669"/>
    <property type="project" value="TreeGrafter"/>
</dbReference>
<name>A0A6A6HW93_9PLEO</name>
<dbReference type="EMBL" id="ML987208">
    <property type="protein sequence ID" value="KAF2242356.1"/>
    <property type="molecule type" value="Genomic_DNA"/>
</dbReference>
<dbReference type="InterPro" id="IPR018819">
    <property type="entry name" value="Nur1/Mug154"/>
</dbReference>
<dbReference type="Proteomes" id="UP000800094">
    <property type="component" value="Unassembled WGS sequence"/>
</dbReference>
<organism evidence="7 8">
    <name type="scientific">Trematosphaeria pertusa</name>
    <dbReference type="NCBI Taxonomy" id="390896"/>
    <lineage>
        <taxon>Eukaryota</taxon>
        <taxon>Fungi</taxon>
        <taxon>Dikarya</taxon>
        <taxon>Ascomycota</taxon>
        <taxon>Pezizomycotina</taxon>
        <taxon>Dothideomycetes</taxon>
        <taxon>Pleosporomycetidae</taxon>
        <taxon>Pleosporales</taxon>
        <taxon>Massarineae</taxon>
        <taxon>Trematosphaeriaceae</taxon>
        <taxon>Trematosphaeria</taxon>
    </lineage>
</organism>
<dbReference type="GO" id="GO:0007096">
    <property type="term" value="P:regulation of exit from mitosis"/>
    <property type="evidence" value="ECO:0007669"/>
    <property type="project" value="TreeGrafter"/>
</dbReference>
<feature type="region of interest" description="Disordered" evidence="5">
    <location>
        <begin position="329"/>
        <end position="385"/>
    </location>
</feature>
<dbReference type="PANTHER" id="PTHR28293:SF1">
    <property type="entry name" value="NUCLEAR RIM PROTEIN 1"/>
    <property type="match status" value="1"/>
</dbReference>
<feature type="compositionally biased region" description="Polar residues" evidence="5">
    <location>
        <begin position="357"/>
        <end position="371"/>
    </location>
</feature>
<gene>
    <name evidence="7" type="ORF">BU26DRAFT_387424</name>
</gene>
<accession>A0A6A6HW93</accession>
<proteinExistence type="predicted"/>
<evidence type="ECO:0000256" key="1">
    <source>
        <dbReference type="ARBA" id="ARBA00004127"/>
    </source>
</evidence>
<protein>
    <recommendedName>
        <fullName evidence="9">DUF2418 domain-containing protein</fullName>
    </recommendedName>
</protein>
<feature type="transmembrane region" description="Helical" evidence="6">
    <location>
        <begin position="80"/>
        <end position="105"/>
    </location>
</feature>
<feature type="compositionally biased region" description="Low complexity" evidence="5">
    <location>
        <begin position="337"/>
        <end position="349"/>
    </location>
</feature>
<reference evidence="7" key="1">
    <citation type="journal article" date="2020" name="Stud. Mycol.">
        <title>101 Dothideomycetes genomes: a test case for predicting lifestyles and emergence of pathogens.</title>
        <authorList>
            <person name="Haridas S."/>
            <person name="Albert R."/>
            <person name="Binder M."/>
            <person name="Bloem J."/>
            <person name="Labutti K."/>
            <person name="Salamov A."/>
            <person name="Andreopoulos B."/>
            <person name="Baker S."/>
            <person name="Barry K."/>
            <person name="Bills G."/>
            <person name="Bluhm B."/>
            <person name="Cannon C."/>
            <person name="Castanera R."/>
            <person name="Culley D."/>
            <person name="Daum C."/>
            <person name="Ezra D."/>
            <person name="Gonzalez J."/>
            <person name="Henrissat B."/>
            <person name="Kuo A."/>
            <person name="Liang C."/>
            <person name="Lipzen A."/>
            <person name="Lutzoni F."/>
            <person name="Magnuson J."/>
            <person name="Mondo S."/>
            <person name="Nolan M."/>
            <person name="Ohm R."/>
            <person name="Pangilinan J."/>
            <person name="Park H.-J."/>
            <person name="Ramirez L."/>
            <person name="Alfaro M."/>
            <person name="Sun H."/>
            <person name="Tritt A."/>
            <person name="Yoshinaga Y."/>
            <person name="Zwiers L.-H."/>
            <person name="Turgeon B."/>
            <person name="Goodwin S."/>
            <person name="Spatafora J."/>
            <person name="Crous P."/>
            <person name="Grigoriev I."/>
        </authorList>
    </citation>
    <scope>NUCLEOTIDE SEQUENCE</scope>
    <source>
        <strain evidence="7">CBS 122368</strain>
    </source>
</reference>